<dbReference type="Pfam" id="PF09587">
    <property type="entry name" value="PGA_cap"/>
    <property type="match status" value="1"/>
</dbReference>
<protein>
    <submittedName>
        <fullName evidence="4">CapA family protein</fullName>
    </submittedName>
</protein>
<feature type="compositionally biased region" description="Low complexity" evidence="2">
    <location>
        <begin position="30"/>
        <end position="47"/>
    </location>
</feature>
<dbReference type="PANTHER" id="PTHR33393">
    <property type="entry name" value="POLYGLUTAMINE SYNTHESIS ACCESSORY PROTEIN RV0574C-RELATED"/>
    <property type="match status" value="1"/>
</dbReference>
<dbReference type="RefSeq" id="WP_162451995.1">
    <property type="nucleotide sequence ID" value="NZ_WLZY01000007.1"/>
</dbReference>
<dbReference type="Gene3D" id="3.60.21.10">
    <property type="match status" value="1"/>
</dbReference>
<dbReference type="InterPro" id="IPR052169">
    <property type="entry name" value="CW_Biosynth-Accessory"/>
</dbReference>
<dbReference type="SUPFAM" id="SSF56300">
    <property type="entry name" value="Metallo-dependent phosphatases"/>
    <property type="match status" value="1"/>
</dbReference>
<evidence type="ECO:0000313" key="4">
    <source>
        <dbReference type="EMBL" id="NDL59292.1"/>
    </source>
</evidence>
<dbReference type="InterPro" id="IPR019079">
    <property type="entry name" value="Capsule_synth_CapA"/>
</dbReference>
<dbReference type="PANTHER" id="PTHR33393:SF13">
    <property type="entry name" value="PGA BIOSYNTHESIS PROTEIN CAPA"/>
    <property type="match status" value="1"/>
</dbReference>
<feature type="compositionally biased region" description="Pro residues" evidence="2">
    <location>
        <begin position="48"/>
        <end position="57"/>
    </location>
</feature>
<proteinExistence type="inferred from homology"/>
<dbReference type="PROSITE" id="PS51257">
    <property type="entry name" value="PROKAR_LIPOPROTEIN"/>
    <property type="match status" value="1"/>
</dbReference>
<keyword evidence="5" id="KW-1185">Reference proteome</keyword>
<dbReference type="SMART" id="SM00854">
    <property type="entry name" value="PGA_cap"/>
    <property type="match status" value="1"/>
</dbReference>
<name>A0A7K3M8K5_9ACTN</name>
<dbReference type="EMBL" id="WLZY01000007">
    <property type="protein sequence ID" value="NDL59292.1"/>
    <property type="molecule type" value="Genomic_DNA"/>
</dbReference>
<gene>
    <name evidence="4" type="ORF">F7O44_19665</name>
</gene>
<dbReference type="CDD" id="cd07381">
    <property type="entry name" value="MPP_CapA"/>
    <property type="match status" value="1"/>
</dbReference>
<comment type="similarity">
    <text evidence="1">Belongs to the CapA family.</text>
</comment>
<evidence type="ECO:0000259" key="3">
    <source>
        <dbReference type="SMART" id="SM00854"/>
    </source>
</evidence>
<comment type="caution">
    <text evidence="4">The sequence shown here is derived from an EMBL/GenBank/DDBJ whole genome shotgun (WGS) entry which is preliminary data.</text>
</comment>
<feature type="domain" description="Capsule synthesis protein CapA" evidence="3">
    <location>
        <begin position="63"/>
        <end position="313"/>
    </location>
</feature>
<evidence type="ECO:0000256" key="2">
    <source>
        <dbReference type="SAM" id="MobiDB-lite"/>
    </source>
</evidence>
<evidence type="ECO:0000256" key="1">
    <source>
        <dbReference type="ARBA" id="ARBA00005662"/>
    </source>
</evidence>
<sequence>MNFARTSLVVILGGAAVFLAGCDGGEQPDAAEASPPARTTAPEETSPTPTPTPTPEPNPREFSVVGTGDVLLHERLWSQARRDADPDGTWNFAPQLRHVEPVVSGADLAICHLEVPIAPEDGPFEGYPTFSGPPQIVPALAETGYDACTTASNHTFDQGAGGVDRTLDALDDAGLAHAGSARTEEEAEEQTIISVETEEGPVDVGLISYTYGFNGIPYPNGEEWRSNLIDEDEILADAEAARDEGAEVVVVSMHWGDEYVHEPNAQQLELAPSLIESPDVDLILGHHAHVVQPMESFDGQWVVYGLGNLMANHAQPEGPRSEGLLARLTFTENLEDGGFETSAAEYLPLYQTYEPPVEVLHVPGALASGDYGTAGEARLEEALERTVSVVESRDGADRGLTMIDAD</sequence>
<organism evidence="4 5">
    <name type="scientific">Phytoactinopolyspora mesophila</name>
    <dbReference type="NCBI Taxonomy" id="2650750"/>
    <lineage>
        <taxon>Bacteria</taxon>
        <taxon>Bacillati</taxon>
        <taxon>Actinomycetota</taxon>
        <taxon>Actinomycetes</taxon>
        <taxon>Jiangellales</taxon>
        <taxon>Jiangellaceae</taxon>
        <taxon>Phytoactinopolyspora</taxon>
    </lineage>
</organism>
<dbReference type="InterPro" id="IPR029052">
    <property type="entry name" value="Metallo-depent_PP-like"/>
</dbReference>
<accession>A0A7K3M8K5</accession>
<dbReference type="Proteomes" id="UP000460435">
    <property type="component" value="Unassembled WGS sequence"/>
</dbReference>
<evidence type="ECO:0000313" key="5">
    <source>
        <dbReference type="Proteomes" id="UP000460435"/>
    </source>
</evidence>
<feature type="region of interest" description="Disordered" evidence="2">
    <location>
        <begin position="27"/>
        <end position="61"/>
    </location>
</feature>
<reference evidence="4 5" key="1">
    <citation type="submission" date="2019-11" db="EMBL/GenBank/DDBJ databases">
        <authorList>
            <person name="Li X.-J."/>
            <person name="Feng X.-M."/>
        </authorList>
    </citation>
    <scope>NUCLEOTIDE SEQUENCE [LARGE SCALE GENOMIC DNA]</scope>
    <source>
        <strain evidence="4 5">XMNu-373</strain>
    </source>
</reference>
<dbReference type="AlphaFoldDB" id="A0A7K3M8K5"/>